<feature type="domain" description="MacB-like periplasmic core" evidence="9">
    <location>
        <begin position="102"/>
        <end position="324"/>
    </location>
</feature>
<keyword evidence="3 7" id="KW-0812">Transmembrane</keyword>
<feature type="domain" description="ABC3 transporter permease C-terminal" evidence="8">
    <location>
        <begin position="373"/>
        <end position="489"/>
    </location>
</feature>
<evidence type="ECO:0000256" key="6">
    <source>
        <dbReference type="ARBA" id="ARBA00038076"/>
    </source>
</evidence>
<protein>
    <submittedName>
        <fullName evidence="10">ABC-type antimicrobial peptide transport system permease subunit</fullName>
    </submittedName>
</protein>
<feature type="transmembrane region" description="Helical" evidence="7">
    <location>
        <begin position="418"/>
        <end position="441"/>
    </location>
</feature>
<feature type="transmembrane region" description="Helical" evidence="7">
    <location>
        <begin position="804"/>
        <end position="823"/>
    </location>
</feature>
<feature type="transmembrane region" description="Helical" evidence="7">
    <location>
        <begin position="103"/>
        <end position="124"/>
    </location>
</feature>
<dbReference type="Pfam" id="PF02687">
    <property type="entry name" value="FtsX"/>
    <property type="match status" value="2"/>
</dbReference>
<evidence type="ECO:0000256" key="4">
    <source>
        <dbReference type="ARBA" id="ARBA00022989"/>
    </source>
</evidence>
<sequence>MSAQVPTPPRWARWLLIRLHPEDTLEEVEGDLEELYAYWYRRGERRATFRYLLGVLSVLPPLVRRRKRKEDYYQPPSNLHPTMIRNYFKIAYRNLIKQKGYSFINIFGLGTAMAVAMLIGLWVYDELSFNQYHSNYDRIAQVMQHATFNGKVESQVANPALMGPEIREKYGSNFKYVVQASWPGSYVLSMGDNHVTKEGIYFEPDGPAMLGLRMLEGTYAGLKDPYSIMLSESVARSLFGEMDVVGKSLKVGRKYDVKVTGVYEDLPYNTSFRNVKVIMPWSLWLIDNPWAKTMTNPWGSNFSQTFVQVADKVAMNEASKRIKNVKLDNVGKEEAKYKWVVFLHPMSNWELYNEFKNGVNTGGQIKYVWMFGIIGVFVLILACINFMNLATARSEKRAKEVGIRKAVGSVRSQLVNQFFAESYLVVFLAFLVSVLLVLLLLPPFNEVADKKIEFLWENPLFWFICLLFIAITGLLAGSYPAFYLSSFQPLSVLKGTFRVGKWAAIPRKALVVVQFTVSIVLIIGTIIVYQQIQHAKNRPIGYNRSGLINMGVEKEIKDHYEAFRAELKSVGAIEEMAASNSPLTGIWNTNGGFDWEGKDPGLAVDFPNSNVTYEWGKTIGWKVKEGRDFSRDFATDSSAFIINEAMKQFLGFKNPVGKILKWEGEPYTIIGVVSDIMAESPFYPVRPSLYHINSDNLQNLTLRLNPAKSPSQSVVQIEQIWRKYVPNVPFHYQFVDQQYGSKFASEERIGKLSAYFAVLAILISSLGIFGMASFVAEQRTKEIGIRKVLGASVLNLWQLLTKDFALLVLFSCVIATPIAYYYLNDWLQGYDYRVTISWWVFVVSAIGALLITLLTVSFQSIRAALMNPVKSLRSE</sequence>
<dbReference type="InterPro" id="IPR050250">
    <property type="entry name" value="Macrolide_Exporter_MacB"/>
</dbReference>
<organism evidence="10 11">
    <name type="scientific">Rhabdobacter roseus</name>
    <dbReference type="NCBI Taxonomy" id="1655419"/>
    <lineage>
        <taxon>Bacteria</taxon>
        <taxon>Pseudomonadati</taxon>
        <taxon>Bacteroidota</taxon>
        <taxon>Cytophagia</taxon>
        <taxon>Cytophagales</taxon>
        <taxon>Cytophagaceae</taxon>
        <taxon>Rhabdobacter</taxon>
    </lineage>
</organism>
<dbReference type="GO" id="GO:0022857">
    <property type="term" value="F:transmembrane transporter activity"/>
    <property type="evidence" value="ECO:0007669"/>
    <property type="project" value="TreeGrafter"/>
</dbReference>
<dbReference type="NCBIfam" id="NF038404">
    <property type="entry name" value="perm_prefix_2"/>
    <property type="match status" value="1"/>
</dbReference>
<feature type="transmembrane region" description="Helical" evidence="7">
    <location>
        <begin position="752"/>
        <end position="776"/>
    </location>
</feature>
<feature type="transmembrane region" description="Helical" evidence="7">
    <location>
        <begin position="367"/>
        <end position="389"/>
    </location>
</feature>
<evidence type="ECO:0000313" key="11">
    <source>
        <dbReference type="Proteomes" id="UP000557307"/>
    </source>
</evidence>
<dbReference type="Pfam" id="PF12704">
    <property type="entry name" value="MacB_PCD"/>
    <property type="match status" value="2"/>
</dbReference>
<keyword evidence="2" id="KW-1003">Cell membrane</keyword>
<comment type="similarity">
    <text evidence="6">Belongs to the ABC-4 integral membrane protein family.</text>
</comment>
<accession>A0A840TGN5</accession>
<evidence type="ECO:0000256" key="5">
    <source>
        <dbReference type="ARBA" id="ARBA00023136"/>
    </source>
</evidence>
<evidence type="ECO:0000256" key="3">
    <source>
        <dbReference type="ARBA" id="ARBA00022692"/>
    </source>
</evidence>
<feature type="domain" description="ABC3 transporter permease C-terminal" evidence="8">
    <location>
        <begin position="756"/>
        <end position="868"/>
    </location>
</feature>
<comment type="subcellular location">
    <subcellularLocation>
        <location evidence="1">Cell membrane</location>
        <topology evidence="1">Multi-pass membrane protein</topology>
    </subcellularLocation>
</comment>
<dbReference type="InterPro" id="IPR025857">
    <property type="entry name" value="MacB_PCD"/>
</dbReference>
<dbReference type="Proteomes" id="UP000557307">
    <property type="component" value="Unassembled WGS sequence"/>
</dbReference>
<evidence type="ECO:0000256" key="2">
    <source>
        <dbReference type="ARBA" id="ARBA00022475"/>
    </source>
</evidence>
<evidence type="ECO:0000259" key="9">
    <source>
        <dbReference type="Pfam" id="PF12704"/>
    </source>
</evidence>
<dbReference type="InterPro" id="IPR003838">
    <property type="entry name" value="ABC3_permease_C"/>
</dbReference>
<gene>
    <name evidence="10" type="ORF">HNQ92_000236</name>
</gene>
<comment type="caution">
    <text evidence="10">The sequence shown here is derived from an EMBL/GenBank/DDBJ whole genome shotgun (WGS) entry which is preliminary data.</text>
</comment>
<proteinExistence type="inferred from homology"/>
<name>A0A840TGN5_9BACT</name>
<dbReference type="EMBL" id="JACHGF010000001">
    <property type="protein sequence ID" value="MBB5282115.1"/>
    <property type="molecule type" value="Genomic_DNA"/>
</dbReference>
<dbReference type="AlphaFoldDB" id="A0A840TGN5"/>
<keyword evidence="5 7" id="KW-0472">Membrane</keyword>
<dbReference type="RefSeq" id="WP_221307352.1">
    <property type="nucleotide sequence ID" value="NZ_JACHGF010000001.1"/>
</dbReference>
<feature type="transmembrane region" description="Helical" evidence="7">
    <location>
        <begin position="461"/>
        <end position="484"/>
    </location>
</feature>
<dbReference type="PANTHER" id="PTHR30572:SF4">
    <property type="entry name" value="ABC TRANSPORTER PERMEASE YTRF"/>
    <property type="match status" value="1"/>
</dbReference>
<reference evidence="10 11" key="1">
    <citation type="submission" date="2020-08" db="EMBL/GenBank/DDBJ databases">
        <title>Genomic Encyclopedia of Type Strains, Phase IV (KMG-IV): sequencing the most valuable type-strain genomes for metagenomic binning, comparative biology and taxonomic classification.</title>
        <authorList>
            <person name="Goeker M."/>
        </authorList>
    </citation>
    <scope>NUCLEOTIDE SEQUENCE [LARGE SCALE GENOMIC DNA]</scope>
    <source>
        <strain evidence="10 11">DSM 105074</strain>
    </source>
</reference>
<feature type="transmembrane region" description="Helical" evidence="7">
    <location>
        <begin position="509"/>
        <end position="529"/>
    </location>
</feature>
<dbReference type="InterPro" id="IPR047699">
    <property type="entry name" value="Permease_put_prefix"/>
</dbReference>
<keyword evidence="11" id="KW-1185">Reference proteome</keyword>
<evidence type="ECO:0000256" key="1">
    <source>
        <dbReference type="ARBA" id="ARBA00004651"/>
    </source>
</evidence>
<dbReference type="GO" id="GO:0005886">
    <property type="term" value="C:plasma membrane"/>
    <property type="evidence" value="ECO:0007669"/>
    <property type="project" value="UniProtKB-SubCell"/>
</dbReference>
<keyword evidence="4 7" id="KW-1133">Transmembrane helix</keyword>
<feature type="transmembrane region" description="Helical" evidence="7">
    <location>
        <begin position="835"/>
        <end position="856"/>
    </location>
</feature>
<evidence type="ECO:0000259" key="8">
    <source>
        <dbReference type="Pfam" id="PF02687"/>
    </source>
</evidence>
<feature type="domain" description="MacB-like periplasmic core" evidence="9">
    <location>
        <begin position="516"/>
        <end position="719"/>
    </location>
</feature>
<dbReference type="PANTHER" id="PTHR30572">
    <property type="entry name" value="MEMBRANE COMPONENT OF TRANSPORTER-RELATED"/>
    <property type="match status" value="1"/>
</dbReference>
<evidence type="ECO:0000256" key="7">
    <source>
        <dbReference type="SAM" id="Phobius"/>
    </source>
</evidence>
<evidence type="ECO:0000313" key="10">
    <source>
        <dbReference type="EMBL" id="MBB5282115.1"/>
    </source>
</evidence>